<protein>
    <submittedName>
        <fullName evidence="3">Phage tail protein</fullName>
    </submittedName>
</protein>
<keyword evidence="4" id="KW-1185">Reference proteome</keyword>
<dbReference type="Pfam" id="PF13550">
    <property type="entry name" value="Phage-tail_3"/>
    <property type="match status" value="1"/>
</dbReference>
<dbReference type="EMBL" id="JBHLTG010000001">
    <property type="protein sequence ID" value="MFC0677533.1"/>
    <property type="molecule type" value="Genomic_DNA"/>
</dbReference>
<dbReference type="InterPro" id="IPR056490">
    <property type="entry name" value="Rcc01698_C"/>
</dbReference>
<dbReference type="Gene3D" id="2.130.10.10">
    <property type="entry name" value="YVTN repeat-like/Quinoprotein amine dehydrogenase"/>
    <property type="match status" value="1"/>
</dbReference>
<dbReference type="Proteomes" id="UP001589896">
    <property type="component" value="Unassembled WGS sequence"/>
</dbReference>
<organism evidence="3 4">
    <name type="scientific">Lysobacter korlensis</name>
    <dbReference type="NCBI Taxonomy" id="553636"/>
    <lineage>
        <taxon>Bacteria</taxon>
        <taxon>Pseudomonadati</taxon>
        <taxon>Pseudomonadota</taxon>
        <taxon>Gammaproteobacteria</taxon>
        <taxon>Lysobacterales</taxon>
        <taxon>Lysobacteraceae</taxon>
        <taxon>Lysobacter</taxon>
    </lineage>
</organism>
<feature type="domain" description="Rcc01698-like C-terminal" evidence="2">
    <location>
        <begin position="899"/>
        <end position="994"/>
    </location>
</feature>
<sequence>MSGSTIGGVIGGAIGFFVGGPAGAQWGFMIGSAIGGYVDPMQIEGPRLTDAMQQTSRDGVPIPFGYGTFPTAGNVIWTDELKEHKKKERQGKGGPEVTSYTYTRSYAIGICEGPITGLLMIKRNGKVVWDARDPDTFREYLQDSLAASTGVWRSFGTLFLARNAWNSRWEGKATMYLGDETQLPDPTIEAVVGVGKVGAQRGLAYMVIKDDDLTDMQGAIPQYEFVVAKCGQQVNAPSFIQAEWFVLGSQANQSGRWLQPGDGYDFATLPDTVTPDMATLNRLMRLRTRLVAWFGELGYYTTDRGATWKKLTGPPISVHPYTYFGTAYSGSTAVIGGRWWLALGNQGSAWTLDEGDSWTSVPRVPWPGIGSVDDQFVAGHPGLIVRGGAYGGVTYSTDSGATWAPRVEIYHHSNDGSINCGASDGTTVVVGGSRYRMWWSTNGAAWSECSVPFAMPLTGTNAGATSRIVKIVHTIIRGEPAWAAICDGGEYANAILISRTGKAWTRVEGLTPFFPADMHAAAERIVIVGSRNDQAVILTTTDLVQWEERPHGFGGSTSYGVAVAAAPAPDADTLVPIPDAPAYSLQPDGSLAGPGGTVIDVCRPALGEVVADLLQRVGIESGSYDTSQLTDPVDGYKVATAAGADVMIGALMPAYFFDAAEYDGKLRFVKRGGNAVVSIGPNDFAERDGEAVTLERVQEAELLRKVTVGYLDPMTAYAPNTQSWERRSGTIEAKGESASELPIVCAADFAAQVAEKRGKVAWAEPEKLHFSLPALRWARLVPTAIAHVTVRGEVIRTRIMSVEEDSGVLLVEGSRDRQAAYTGTVSGVQPPPPTMVEPPLIGPTKFAVMDLPVWREADDALGVYVAACGFLAGWRGCEVQVSTDAGATFAEVAQVTAAATVGTTTTALAEWVNPAYPSPQSVTVSLPDAPASVSYESLLQLTNRAALKLDDGTWEILQYQTAATNSDGTFTLSGLVRGRYATTPGAASAGAVLVLLDHAVQFVPVQRHVLGASLMARAVPYGVDPDAVTGRALTIAGRSQHEWPVHAVAATRDETGGVTVSWVGRGRIGAETVAHHSQYFAGYRVTFSDGHSADVTASSYTRASTPAGATVRVAALNSITGAGPTSEAIST</sequence>
<feature type="domain" description="Tip attachment protein J" evidence="1">
    <location>
        <begin position="647"/>
        <end position="803"/>
    </location>
</feature>
<name>A0ABV6RNR5_9GAMM</name>
<evidence type="ECO:0000259" key="2">
    <source>
        <dbReference type="Pfam" id="PF23666"/>
    </source>
</evidence>
<gene>
    <name evidence="3" type="ORF">ACFFGH_06670</name>
</gene>
<evidence type="ECO:0000313" key="3">
    <source>
        <dbReference type="EMBL" id="MFC0677533.1"/>
    </source>
</evidence>
<dbReference type="InterPro" id="IPR015943">
    <property type="entry name" value="WD40/YVTN_repeat-like_dom_sf"/>
</dbReference>
<evidence type="ECO:0000313" key="4">
    <source>
        <dbReference type="Proteomes" id="UP001589896"/>
    </source>
</evidence>
<evidence type="ECO:0000259" key="1">
    <source>
        <dbReference type="Pfam" id="PF13550"/>
    </source>
</evidence>
<dbReference type="Pfam" id="PF23666">
    <property type="entry name" value="Rcc01698_C"/>
    <property type="match status" value="1"/>
</dbReference>
<dbReference type="InterPro" id="IPR032876">
    <property type="entry name" value="J_dom"/>
</dbReference>
<proteinExistence type="predicted"/>
<dbReference type="RefSeq" id="WP_386666156.1">
    <property type="nucleotide sequence ID" value="NZ_JBHLTG010000001.1"/>
</dbReference>
<reference evidence="3 4" key="1">
    <citation type="submission" date="2024-09" db="EMBL/GenBank/DDBJ databases">
        <authorList>
            <person name="Sun Q."/>
            <person name="Mori K."/>
        </authorList>
    </citation>
    <scope>NUCLEOTIDE SEQUENCE [LARGE SCALE GENOMIC DNA]</scope>
    <source>
        <strain evidence="3 4">KCTC 23076</strain>
    </source>
</reference>
<accession>A0ABV6RNR5</accession>
<comment type="caution">
    <text evidence="3">The sequence shown here is derived from an EMBL/GenBank/DDBJ whole genome shotgun (WGS) entry which is preliminary data.</text>
</comment>
<dbReference type="CDD" id="cd15482">
    <property type="entry name" value="Sialidase_non-viral"/>
    <property type="match status" value="1"/>
</dbReference>
<dbReference type="SUPFAM" id="SSF110296">
    <property type="entry name" value="Oligoxyloglucan reducing end-specific cellobiohydrolase"/>
    <property type="match status" value="1"/>
</dbReference>